<feature type="chain" id="PRO_5003617772" evidence="1">
    <location>
        <begin position="22"/>
        <end position="242"/>
    </location>
</feature>
<accession>H8XU96</accession>
<dbReference type="RefSeq" id="WP_014388020.1">
    <property type="nucleotide sequence ID" value="NC_017025.1"/>
</dbReference>
<keyword evidence="3" id="KW-1185">Reference proteome</keyword>
<evidence type="ECO:0000313" key="2">
    <source>
        <dbReference type="EMBL" id="CCG52879.1"/>
    </source>
</evidence>
<evidence type="ECO:0000313" key="3">
    <source>
        <dbReference type="Proteomes" id="UP000007599"/>
    </source>
</evidence>
<organism evidence="2 3">
    <name type="scientific">Flavobacterium indicum (strain DSM 17447 / CIP 109464 / GPTSA100-9)</name>
    <dbReference type="NCBI Taxonomy" id="1094466"/>
    <lineage>
        <taxon>Bacteria</taxon>
        <taxon>Pseudomonadati</taxon>
        <taxon>Bacteroidota</taxon>
        <taxon>Flavobacteriia</taxon>
        <taxon>Flavobacteriales</taxon>
        <taxon>Flavobacteriaceae</taxon>
        <taxon>Flavobacterium</taxon>
    </lineage>
</organism>
<reference evidence="2 3" key="1">
    <citation type="journal article" date="2012" name="J. Bacteriol.">
        <title>Complete Genome Sequence of Flavobacterium indicum GPSTA100-9T, Isolated from Warm Spring Water.</title>
        <authorList>
            <person name="Barbier P."/>
            <person name="Houel A."/>
            <person name="Loux V."/>
            <person name="Poulain J."/>
            <person name="Bernardet J.F."/>
            <person name="Touchon M."/>
            <person name="Duchaud E."/>
        </authorList>
    </citation>
    <scope>NUCLEOTIDE SEQUENCE [LARGE SCALE GENOMIC DNA]</scope>
    <source>
        <strain evidence="3">DSM 17447 / CIP 109464 / GPTSA100-9</strain>
    </source>
</reference>
<protein>
    <submittedName>
        <fullName evidence="2">Uncharacterized protein</fullName>
    </submittedName>
</protein>
<reference evidence="3" key="2">
    <citation type="submission" date="2012-03" db="EMBL/GenBank/DDBJ databases">
        <title>Complete genome sequence of Flavobacterium indicum GPTSA100-9T, isolated from warm spring water.</title>
        <authorList>
            <person name="Barbier P."/>
            <person name="Houel A."/>
            <person name="Loux V."/>
            <person name="Poulain J."/>
            <person name="Bernardet J.-F."/>
            <person name="Touchon M."/>
            <person name="Duchaud E."/>
        </authorList>
    </citation>
    <scope>NUCLEOTIDE SEQUENCE [LARGE SCALE GENOMIC DNA]</scope>
    <source>
        <strain evidence="3">DSM 17447 / CIP 109464 / GPTSA100-9</strain>
    </source>
</reference>
<dbReference type="HOGENOM" id="CLU_1145858_0_0_10"/>
<dbReference type="Proteomes" id="UP000007599">
    <property type="component" value="Chromosome I"/>
</dbReference>
<dbReference type="AlphaFoldDB" id="H8XU96"/>
<dbReference type="EMBL" id="HE774682">
    <property type="protein sequence ID" value="CCG52879.1"/>
    <property type="molecule type" value="Genomic_DNA"/>
</dbReference>
<gene>
    <name evidence="2" type="ordered locus">KQS_04530</name>
</gene>
<dbReference type="KEGG" id="fin:KQS_04530"/>
<feature type="signal peptide" evidence="1">
    <location>
        <begin position="1"/>
        <end position="21"/>
    </location>
</feature>
<keyword evidence="1" id="KW-0732">Signal</keyword>
<proteinExistence type="predicted"/>
<sequence>MKNLKRIALALSLFVALGATAQKKGKTSKTTPKKETLAPKAITKGTVTYEMELPDNEEAAAMGTSVIKIAFDGTTQATQIEMMGGMMNIKTIAPVNSPKDTRMLMDMMGKKFELINLPEEQLTKSPGANFNNLENAVSISYDKNDVKDIAGYKCHKAEIKMEDGNTNVFYVTELISQAQKTNENAKVKLVGFPMEMTMTTPQGKAIVKATEFKTEIPAGSFEVPADYKKVTQEQLQEELGGF</sequence>
<name>H8XU96_FLAIG</name>
<dbReference type="OrthoDB" id="1467107at2"/>
<dbReference type="eggNOG" id="ENOG503004R">
    <property type="taxonomic scope" value="Bacteria"/>
</dbReference>
<evidence type="ECO:0000256" key="1">
    <source>
        <dbReference type="SAM" id="SignalP"/>
    </source>
</evidence>
<dbReference type="PATRIC" id="fig|1094466.5.peg.886"/>